<dbReference type="PIRSF" id="PIRSF029208">
    <property type="entry name" value="Phage_tail_GPU"/>
    <property type="match status" value="1"/>
</dbReference>
<proteinExistence type="predicted"/>
<evidence type="ECO:0000313" key="2">
    <source>
        <dbReference type="Proteomes" id="UP001141619"/>
    </source>
</evidence>
<protein>
    <submittedName>
        <fullName evidence="1">Phage tail protein</fullName>
    </submittedName>
</protein>
<reference evidence="1" key="2">
    <citation type="journal article" date="2023" name="Syst. Appl. Microbiol.">
        <title>Govania unica gen. nov., sp. nov., a rare biosphere bacterium that represents a novel family in the class Alphaproteobacteria.</title>
        <authorList>
            <person name="Vandamme P."/>
            <person name="Peeters C."/>
            <person name="Hettiarachchi A."/>
            <person name="Cnockaert M."/>
            <person name="Carlier A."/>
        </authorList>
    </citation>
    <scope>NUCLEOTIDE SEQUENCE</scope>
    <source>
        <strain evidence="1">LMG 31809</strain>
    </source>
</reference>
<keyword evidence="2" id="KW-1185">Reference proteome</keyword>
<dbReference type="RefSeq" id="WP_274942488.1">
    <property type="nucleotide sequence ID" value="NZ_JANWOI010000001.1"/>
</dbReference>
<dbReference type="AlphaFoldDB" id="A0A9X3TVJ8"/>
<name>A0A9X3TVJ8_9PROT</name>
<gene>
    <name evidence="1" type="ORF">NYP16_02285</name>
</gene>
<dbReference type="EMBL" id="JANWOI010000001">
    <property type="protein sequence ID" value="MDA5192786.1"/>
    <property type="molecule type" value="Genomic_DNA"/>
</dbReference>
<comment type="caution">
    <text evidence="1">The sequence shown here is derived from an EMBL/GenBank/DDBJ whole genome shotgun (WGS) entry which is preliminary data.</text>
</comment>
<dbReference type="InterPro" id="IPR009734">
    <property type="entry name" value="Myoviridae_GpU"/>
</dbReference>
<accession>A0A9X3TVJ8</accession>
<dbReference type="Pfam" id="PF06995">
    <property type="entry name" value="Phage_P2_GpU"/>
    <property type="match status" value="1"/>
</dbReference>
<sequence>MHLMALGMFLFETGTLAHDDLQRRSDWRHARTGRFGARDAAQYIGPGEETISLSGAVYDEIADGRVSIDTLRDMADIGEAWPLVDGSGTVFGTYVITMVDERHVAFMQDGRPRRIDFALDLLRVDDPAEAAGSGSAAA</sequence>
<organism evidence="1 2">
    <name type="scientific">Govanella unica</name>
    <dbReference type="NCBI Taxonomy" id="2975056"/>
    <lineage>
        <taxon>Bacteria</taxon>
        <taxon>Pseudomonadati</taxon>
        <taxon>Pseudomonadota</taxon>
        <taxon>Alphaproteobacteria</taxon>
        <taxon>Emcibacterales</taxon>
        <taxon>Govanellaceae</taxon>
        <taxon>Govanella</taxon>
    </lineage>
</organism>
<reference evidence="1" key="1">
    <citation type="submission" date="2022-08" db="EMBL/GenBank/DDBJ databases">
        <authorList>
            <person name="Vandamme P."/>
            <person name="Hettiarachchi A."/>
            <person name="Peeters C."/>
            <person name="Cnockaert M."/>
            <person name="Carlier A."/>
        </authorList>
    </citation>
    <scope>NUCLEOTIDE SEQUENCE</scope>
    <source>
        <strain evidence="1">LMG 31809</strain>
    </source>
</reference>
<dbReference type="InterPro" id="IPR016912">
    <property type="entry name" value="Phage_P2_GpU"/>
</dbReference>
<evidence type="ECO:0000313" key="1">
    <source>
        <dbReference type="EMBL" id="MDA5192786.1"/>
    </source>
</evidence>
<dbReference type="Proteomes" id="UP001141619">
    <property type="component" value="Unassembled WGS sequence"/>
</dbReference>